<reference evidence="2" key="1">
    <citation type="submission" date="2017-12" db="EMBL/GenBank/DDBJ databases">
        <title>Gene loss provides genomic basis for host adaptation in cereal stripe rust fungi.</title>
        <authorList>
            <person name="Xia C."/>
        </authorList>
    </citation>
    <scope>NUCLEOTIDE SEQUENCE [LARGE SCALE GENOMIC DNA]</scope>
    <source>
        <strain evidence="2">93-210</strain>
    </source>
</reference>
<feature type="compositionally biased region" description="Polar residues" evidence="1">
    <location>
        <begin position="11"/>
        <end position="21"/>
    </location>
</feature>
<comment type="caution">
    <text evidence="2">The sequence shown here is derived from an EMBL/GenBank/DDBJ whole genome shotgun (WGS) entry which is preliminary data.</text>
</comment>
<sequence>MAYMARRAQGGRSTQAETAGQGTRLVRRPRKAVEPPDLRVLEDRCQVMVYRIEGLLQLAVEHPLRDATSINFYPSRDLIPLMKLIRVFLTKLSRPTNNRPHPLSGMNPDNLLAIIRSTVRVPGKVEKFLYHCMDIDHASSERIHSGVLDILGALQRPIKIIKRHLSQTVNSGSLQGSHPHLQFTEWLRVWDSHLCLSGCRISGVPETYLNDFRSGCNFSPSKDL</sequence>
<dbReference type="EMBL" id="PKSL01000006">
    <property type="protein sequence ID" value="POW16704.1"/>
    <property type="molecule type" value="Genomic_DNA"/>
</dbReference>
<evidence type="ECO:0000256" key="1">
    <source>
        <dbReference type="SAM" id="MobiDB-lite"/>
    </source>
</evidence>
<accession>A0A2S4W4K1</accession>
<keyword evidence="3" id="KW-1185">Reference proteome</keyword>
<dbReference type="PANTHER" id="PTHR33069:SF3">
    <property type="entry name" value="DYNEIN HEAVY CHAIN TAIL DOMAIN-CONTAINING PROTEIN"/>
    <property type="match status" value="1"/>
</dbReference>
<dbReference type="AlphaFoldDB" id="A0A2S4W4K1"/>
<protein>
    <submittedName>
        <fullName evidence="2">Uncharacterized protein</fullName>
    </submittedName>
</protein>
<dbReference type="PANTHER" id="PTHR33069">
    <property type="entry name" value="CHROMOSOME 7, WHOLE GENOME SHOTGUN SEQUENCE-RELATED"/>
    <property type="match status" value="1"/>
</dbReference>
<gene>
    <name evidence="2" type="ORF">PSTT_01229</name>
</gene>
<dbReference type="Proteomes" id="UP000239156">
    <property type="component" value="Unassembled WGS sequence"/>
</dbReference>
<feature type="region of interest" description="Disordered" evidence="1">
    <location>
        <begin position="1"/>
        <end position="31"/>
    </location>
</feature>
<organism evidence="2 3">
    <name type="scientific">Puccinia striiformis</name>
    <dbReference type="NCBI Taxonomy" id="27350"/>
    <lineage>
        <taxon>Eukaryota</taxon>
        <taxon>Fungi</taxon>
        <taxon>Dikarya</taxon>
        <taxon>Basidiomycota</taxon>
        <taxon>Pucciniomycotina</taxon>
        <taxon>Pucciniomycetes</taxon>
        <taxon>Pucciniales</taxon>
        <taxon>Pucciniaceae</taxon>
        <taxon>Puccinia</taxon>
    </lineage>
</organism>
<name>A0A2S4W4K1_9BASI</name>
<proteinExistence type="predicted"/>
<evidence type="ECO:0000313" key="3">
    <source>
        <dbReference type="Proteomes" id="UP000239156"/>
    </source>
</evidence>
<dbReference type="VEuPathDB" id="FungiDB:PSTT_01229"/>
<evidence type="ECO:0000313" key="2">
    <source>
        <dbReference type="EMBL" id="POW16704.1"/>
    </source>
</evidence>
<dbReference type="VEuPathDB" id="FungiDB:PSHT_14000"/>